<protein>
    <submittedName>
        <fullName evidence="1">FLYWCH-type domain-containing protein</fullName>
    </submittedName>
</protein>
<keyword evidence="2" id="KW-1185">Reference proteome</keyword>
<dbReference type="Gene3D" id="2.20.25.240">
    <property type="match status" value="1"/>
</dbReference>
<dbReference type="OrthoDB" id="6586959at2759"/>
<reference evidence="1 2" key="1">
    <citation type="submission" date="2019-08" db="EMBL/GenBank/DDBJ databases">
        <title>Whole genome of Aphis craccivora.</title>
        <authorList>
            <person name="Voronova N.V."/>
            <person name="Shulinski R.S."/>
            <person name="Bandarenka Y.V."/>
            <person name="Zhorov D.G."/>
            <person name="Warner D."/>
        </authorList>
    </citation>
    <scope>NUCLEOTIDE SEQUENCE [LARGE SCALE GENOMIC DNA]</scope>
    <source>
        <strain evidence="1">180601</strain>
        <tissue evidence="1">Whole Body</tissue>
    </source>
</reference>
<accession>A0A6G0YIV9</accession>
<sequence length="116" mass="14034">MTFLLRYLTMDVDTICLTRREKRCLILNYYKFREFRQLKNGNFNFRCTNKFCKASVIVNNNDQIIEQSKSSEHITTMHTLIKLYREKLLEFKNTDVAKDMEHGDLKLMRHSIYDEI</sequence>
<comment type="caution">
    <text evidence="1">The sequence shown here is derived from an EMBL/GenBank/DDBJ whole genome shotgun (WGS) entry which is preliminary data.</text>
</comment>
<name>A0A6G0YIV9_APHCR</name>
<dbReference type="EMBL" id="VUJU01003830">
    <property type="protein sequence ID" value="KAF0756543.1"/>
    <property type="molecule type" value="Genomic_DNA"/>
</dbReference>
<proteinExistence type="predicted"/>
<organism evidence="1 2">
    <name type="scientific">Aphis craccivora</name>
    <name type="common">Cowpea aphid</name>
    <dbReference type="NCBI Taxonomy" id="307492"/>
    <lineage>
        <taxon>Eukaryota</taxon>
        <taxon>Metazoa</taxon>
        <taxon>Ecdysozoa</taxon>
        <taxon>Arthropoda</taxon>
        <taxon>Hexapoda</taxon>
        <taxon>Insecta</taxon>
        <taxon>Pterygota</taxon>
        <taxon>Neoptera</taxon>
        <taxon>Paraneoptera</taxon>
        <taxon>Hemiptera</taxon>
        <taxon>Sternorrhyncha</taxon>
        <taxon>Aphidomorpha</taxon>
        <taxon>Aphidoidea</taxon>
        <taxon>Aphididae</taxon>
        <taxon>Aphidini</taxon>
        <taxon>Aphis</taxon>
        <taxon>Aphis</taxon>
    </lineage>
</organism>
<dbReference type="Proteomes" id="UP000478052">
    <property type="component" value="Unassembled WGS sequence"/>
</dbReference>
<dbReference type="AlphaFoldDB" id="A0A6G0YIV9"/>
<evidence type="ECO:0000313" key="1">
    <source>
        <dbReference type="EMBL" id="KAF0756543.1"/>
    </source>
</evidence>
<gene>
    <name evidence="1" type="ORF">FWK35_00012917</name>
</gene>
<evidence type="ECO:0000313" key="2">
    <source>
        <dbReference type="Proteomes" id="UP000478052"/>
    </source>
</evidence>